<feature type="compositionally biased region" description="Low complexity" evidence="1">
    <location>
        <begin position="119"/>
        <end position="130"/>
    </location>
</feature>
<accession>A0A4Y8TWP6</accession>
<proteinExistence type="predicted"/>
<gene>
    <name evidence="3" type="ORF">EXY26_12925</name>
</gene>
<dbReference type="Pfam" id="PF11139">
    <property type="entry name" value="SfLAP"/>
    <property type="match status" value="1"/>
</dbReference>
<feature type="compositionally biased region" description="Basic and acidic residues" evidence="1">
    <location>
        <begin position="55"/>
        <end position="68"/>
    </location>
</feature>
<dbReference type="InterPro" id="IPR021315">
    <property type="entry name" value="Gap/Sap"/>
</dbReference>
<feature type="transmembrane region" description="Helical" evidence="2">
    <location>
        <begin position="316"/>
        <end position="335"/>
    </location>
</feature>
<feature type="transmembrane region" description="Helical" evidence="2">
    <location>
        <begin position="282"/>
        <end position="304"/>
    </location>
</feature>
<reference evidence="3 4" key="1">
    <citation type="submission" date="2019-03" db="EMBL/GenBank/DDBJ databases">
        <title>Glutamicibacter sp. LJH19 genome.</title>
        <authorList>
            <person name="Sinai Borker S."/>
            <person name="Kumar R."/>
        </authorList>
    </citation>
    <scope>NUCLEOTIDE SEQUENCE [LARGE SCALE GENOMIC DNA]</scope>
    <source>
        <strain evidence="3 4">LJH19</strain>
    </source>
</reference>
<evidence type="ECO:0000313" key="4">
    <source>
        <dbReference type="Proteomes" id="UP000297638"/>
    </source>
</evidence>
<name>A0A4Y8TWP6_9MICC</name>
<keyword evidence="2" id="KW-0472">Membrane</keyword>
<feature type="transmembrane region" description="Helical" evidence="2">
    <location>
        <begin position="425"/>
        <end position="449"/>
    </location>
</feature>
<comment type="caution">
    <text evidence="3">The sequence shown here is derived from an EMBL/GenBank/DDBJ whole genome shotgun (WGS) entry which is preliminary data.</text>
</comment>
<evidence type="ECO:0000256" key="1">
    <source>
        <dbReference type="SAM" id="MobiDB-lite"/>
    </source>
</evidence>
<dbReference type="EMBL" id="SPDS01000002">
    <property type="protein sequence ID" value="TFH55249.1"/>
    <property type="molecule type" value="Genomic_DNA"/>
</dbReference>
<evidence type="ECO:0000313" key="3">
    <source>
        <dbReference type="EMBL" id="TFH55249.1"/>
    </source>
</evidence>
<feature type="region of interest" description="Disordered" evidence="1">
    <location>
        <begin position="55"/>
        <end position="179"/>
    </location>
</feature>
<feature type="transmembrane region" description="Helical" evidence="2">
    <location>
        <begin position="383"/>
        <end position="405"/>
    </location>
</feature>
<sequence>MHLAGQCCALLDAGKVVLGDQLVLAGIGRRLHSLCPLGFGLGQLLGGAHILRPEHRGEEDEAGHEQGQHHLLRIPGDQPGGDGQRDGGQAQQSQCHRPHAHRTEQEQPEYAFEDQEVSADAAHGQQAGAGEQHGHGAGYEKTATDQHGGQADEQQGDPLVSADREPWGIGQSRKMQDGGEHQIGADDLGFLVSAAHPPNEVHASSIPELAARRYPLKEEKAQPTGRYRESAGRGTVEAMDIMTNNPELSLLILALIDSTSIGTLVIPLWLLLRGRREAIAKVLAYLLVIAGFYWIVGVLLRSGLLLIDPGIFQHRFFRLAGMAVGALMIIWALTYRTDAQKEASARKKAIAHSGGALEGPAPSPADATGQVPRRLRSRLGTALDTRTGLIALALFAGLLELPTMLPYLAAVGVMQGAGWGTGLQLLALIGYCLVMIVPALVLVGARALAGPRIEAWMQKMGTKASAYAQETLGWVVGIGGYLLIRACLSGQDLHSLLG</sequence>
<keyword evidence="2" id="KW-1133">Transmembrane helix</keyword>
<feature type="transmembrane region" description="Helical" evidence="2">
    <location>
        <begin position="248"/>
        <end position="270"/>
    </location>
</feature>
<protein>
    <submittedName>
        <fullName evidence="3">GAP family protein</fullName>
    </submittedName>
</protein>
<organism evidence="3 4">
    <name type="scientific">Glutamicibacter arilaitensis</name>
    <dbReference type="NCBI Taxonomy" id="256701"/>
    <lineage>
        <taxon>Bacteria</taxon>
        <taxon>Bacillati</taxon>
        <taxon>Actinomycetota</taxon>
        <taxon>Actinomycetes</taxon>
        <taxon>Micrococcales</taxon>
        <taxon>Micrococcaceae</taxon>
        <taxon>Glutamicibacter</taxon>
    </lineage>
</organism>
<dbReference type="AlphaFoldDB" id="A0A4Y8TWP6"/>
<evidence type="ECO:0000256" key="2">
    <source>
        <dbReference type="SAM" id="Phobius"/>
    </source>
</evidence>
<dbReference type="Proteomes" id="UP000297638">
    <property type="component" value="Unassembled WGS sequence"/>
</dbReference>
<keyword evidence="2" id="KW-0812">Transmembrane</keyword>